<proteinExistence type="predicted"/>
<keyword evidence="2" id="KW-1185">Reference proteome</keyword>
<reference evidence="1 2" key="1">
    <citation type="submission" date="2021-06" db="EMBL/GenBank/DDBJ databases">
        <authorList>
            <person name="Palmer J.M."/>
        </authorList>
    </citation>
    <scope>NUCLEOTIDE SEQUENCE [LARGE SCALE GENOMIC DNA]</scope>
    <source>
        <strain evidence="1 2">GA_2019</strain>
        <tissue evidence="1">Muscle</tissue>
    </source>
</reference>
<protein>
    <recommendedName>
        <fullName evidence="3">Histone 3</fullName>
    </recommendedName>
</protein>
<sequence>LTGLSLTSGADQMVALHTSSQDDVLLCLQQGELCPNQDRVGELVGALVDHFTRSVAARLFLV</sequence>
<gene>
    <name evidence="1" type="ORF">GOODEAATRI_033053</name>
</gene>
<evidence type="ECO:0008006" key="3">
    <source>
        <dbReference type="Google" id="ProtNLM"/>
    </source>
</evidence>
<evidence type="ECO:0000313" key="2">
    <source>
        <dbReference type="Proteomes" id="UP001476798"/>
    </source>
</evidence>
<organism evidence="1 2">
    <name type="scientific">Goodea atripinnis</name>
    <dbReference type="NCBI Taxonomy" id="208336"/>
    <lineage>
        <taxon>Eukaryota</taxon>
        <taxon>Metazoa</taxon>
        <taxon>Chordata</taxon>
        <taxon>Craniata</taxon>
        <taxon>Vertebrata</taxon>
        <taxon>Euteleostomi</taxon>
        <taxon>Actinopterygii</taxon>
        <taxon>Neopterygii</taxon>
        <taxon>Teleostei</taxon>
        <taxon>Neoteleostei</taxon>
        <taxon>Acanthomorphata</taxon>
        <taxon>Ovalentaria</taxon>
        <taxon>Atherinomorphae</taxon>
        <taxon>Cyprinodontiformes</taxon>
        <taxon>Goodeidae</taxon>
        <taxon>Goodea</taxon>
    </lineage>
</organism>
<name>A0ABV0Q307_9TELE</name>
<dbReference type="EMBL" id="JAHRIO010096513">
    <property type="protein sequence ID" value="MEQ2190169.1"/>
    <property type="molecule type" value="Genomic_DNA"/>
</dbReference>
<comment type="caution">
    <text evidence="1">The sequence shown here is derived from an EMBL/GenBank/DDBJ whole genome shotgun (WGS) entry which is preliminary data.</text>
</comment>
<dbReference type="Proteomes" id="UP001476798">
    <property type="component" value="Unassembled WGS sequence"/>
</dbReference>
<accession>A0ABV0Q307</accession>
<evidence type="ECO:0000313" key="1">
    <source>
        <dbReference type="EMBL" id="MEQ2190169.1"/>
    </source>
</evidence>
<feature type="non-terminal residue" evidence="1">
    <location>
        <position position="1"/>
    </location>
</feature>